<dbReference type="Proteomes" id="UP000221165">
    <property type="component" value="Unassembled WGS sequence"/>
</dbReference>
<feature type="chain" id="PRO_5013039089" evidence="2">
    <location>
        <begin position="22"/>
        <end position="358"/>
    </location>
</feature>
<name>A0A2C6LCL4_9APIC</name>
<feature type="region of interest" description="Disordered" evidence="1">
    <location>
        <begin position="30"/>
        <end position="97"/>
    </location>
</feature>
<evidence type="ECO:0000256" key="1">
    <source>
        <dbReference type="SAM" id="MobiDB-lite"/>
    </source>
</evidence>
<dbReference type="Gene3D" id="2.60.40.1320">
    <property type="entry name" value="SRS domain"/>
    <property type="match status" value="2"/>
</dbReference>
<organism evidence="3 4">
    <name type="scientific">Cystoisospora suis</name>
    <dbReference type="NCBI Taxonomy" id="483139"/>
    <lineage>
        <taxon>Eukaryota</taxon>
        <taxon>Sar</taxon>
        <taxon>Alveolata</taxon>
        <taxon>Apicomplexa</taxon>
        <taxon>Conoidasida</taxon>
        <taxon>Coccidia</taxon>
        <taxon>Eucoccidiorida</taxon>
        <taxon>Eimeriorina</taxon>
        <taxon>Sarcocystidae</taxon>
        <taxon>Cystoisospora</taxon>
    </lineage>
</organism>
<feature type="compositionally biased region" description="Basic and acidic residues" evidence="1">
    <location>
        <begin position="36"/>
        <end position="51"/>
    </location>
</feature>
<evidence type="ECO:0000256" key="2">
    <source>
        <dbReference type="SAM" id="SignalP"/>
    </source>
</evidence>
<accession>A0A2C6LCL4</accession>
<gene>
    <name evidence="3" type="ORF">CSUI_001532</name>
</gene>
<evidence type="ECO:0000313" key="4">
    <source>
        <dbReference type="Proteomes" id="UP000221165"/>
    </source>
</evidence>
<dbReference type="AlphaFoldDB" id="A0A2C6LCL4"/>
<sequence length="358" mass="37197">MTRLFLVSCTIVASFALGASGVVSNAVPEKVVSPPHADDDRRASGESEVGGKENAIQGSPDGNPLTAATPGVDSQVRNQPANKACDPSSRDPNQPGELSVTIGEYTLQATFTCGDAKNKITPDCGTTPQPTCCPDSTCTSATTLISDAIGAAGKIAKDDSGTYTVTLERMPEQRRKEMFFKCEDAAVPQKTCMVKVTIPASPAENECTVAKDIQLKISEATLSASFVCKGPQGTTLQSLRVGECVPEKDIQALIPGSQLPGSQTSADGSYTVTLPSLPAAPLKMCYACVYPEPKLANNSEDTKRPSLRPCYILILVDADPRKTTSTTTQSTSGVQSAASTAIGFLVAALTVAVSAVGV</sequence>
<reference evidence="3 4" key="1">
    <citation type="journal article" date="2017" name="Int. J. Parasitol.">
        <title>The genome of the protozoan parasite Cystoisospora suis and a reverse vaccinology approach to identify vaccine candidates.</title>
        <authorList>
            <person name="Palmieri N."/>
            <person name="Shrestha A."/>
            <person name="Ruttkowski B."/>
            <person name="Beck T."/>
            <person name="Vogl C."/>
            <person name="Tomley F."/>
            <person name="Blake D.P."/>
            <person name="Joachim A."/>
        </authorList>
    </citation>
    <scope>NUCLEOTIDE SEQUENCE [LARGE SCALE GENOMIC DNA]</scope>
    <source>
        <strain evidence="3 4">Wien I</strain>
    </source>
</reference>
<keyword evidence="2" id="KW-0732">Signal</keyword>
<dbReference type="GeneID" id="94424949"/>
<dbReference type="VEuPathDB" id="ToxoDB:CSUI_001532"/>
<comment type="caution">
    <text evidence="3">The sequence shown here is derived from an EMBL/GenBank/DDBJ whole genome shotgun (WGS) entry which is preliminary data.</text>
</comment>
<dbReference type="SUPFAM" id="SSF74877">
    <property type="entry name" value="Major surface antigen p30, SAG1"/>
    <property type="match status" value="1"/>
</dbReference>
<protein>
    <submittedName>
        <fullName evidence="3">Srs domain-containing protein</fullName>
    </submittedName>
</protein>
<proteinExistence type="predicted"/>
<keyword evidence="4" id="KW-1185">Reference proteome</keyword>
<dbReference type="RefSeq" id="XP_067926288.1">
    <property type="nucleotide sequence ID" value="XM_068061738.1"/>
</dbReference>
<dbReference type="OrthoDB" id="330104at2759"/>
<feature type="signal peptide" evidence="2">
    <location>
        <begin position="1"/>
        <end position="21"/>
    </location>
</feature>
<evidence type="ECO:0000313" key="3">
    <source>
        <dbReference type="EMBL" id="PHJ24616.1"/>
    </source>
</evidence>
<dbReference type="EMBL" id="MIGC01000613">
    <property type="protein sequence ID" value="PHJ24616.1"/>
    <property type="molecule type" value="Genomic_DNA"/>
</dbReference>
<dbReference type="InterPro" id="IPR036755">
    <property type="entry name" value="SRS_dom_sf"/>
</dbReference>